<keyword evidence="1" id="KW-0472">Membrane</keyword>
<feature type="transmembrane region" description="Helical" evidence="1">
    <location>
        <begin position="5"/>
        <end position="23"/>
    </location>
</feature>
<accession>A0A7I8DJ40</accession>
<evidence type="ECO:0000313" key="2">
    <source>
        <dbReference type="EMBL" id="BCJ97271.1"/>
    </source>
</evidence>
<proteinExistence type="predicted"/>
<dbReference type="KEGG" id="acht:bsdcttw_03120"/>
<evidence type="ECO:0000313" key="3">
    <source>
        <dbReference type="Proteomes" id="UP000515703"/>
    </source>
</evidence>
<dbReference type="AlphaFoldDB" id="A0A7I8DJ40"/>
<evidence type="ECO:0000256" key="1">
    <source>
        <dbReference type="SAM" id="Phobius"/>
    </source>
</evidence>
<dbReference type="Proteomes" id="UP000515703">
    <property type="component" value="Chromosome"/>
</dbReference>
<protein>
    <recommendedName>
        <fullName evidence="4">Peptidase C39-like domain-containing protein</fullName>
    </recommendedName>
</protein>
<keyword evidence="1" id="KW-0812">Transmembrane</keyword>
<keyword evidence="3" id="KW-1185">Reference proteome</keyword>
<keyword evidence="1" id="KW-1133">Transmembrane helix</keyword>
<reference evidence="2 3" key="1">
    <citation type="submission" date="2020-08" db="EMBL/GenBank/DDBJ databases">
        <title>Draft genome sequencing of an Anaerocolumna strain isolated from anoxic soil subjected to BSD treatment.</title>
        <authorList>
            <person name="Uek A."/>
            <person name="Tonouchi A."/>
        </authorList>
    </citation>
    <scope>NUCLEOTIDE SEQUENCE [LARGE SCALE GENOMIC DNA]</scope>
    <source>
        <strain evidence="2 3">CTTW</strain>
    </source>
</reference>
<reference evidence="2 3" key="2">
    <citation type="submission" date="2020-08" db="EMBL/GenBank/DDBJ databases">
        <authorList>
            <person name="Ueki A."/>
            <person name="Tonouchi A."/>
        </authorList>
    </citation>
    <scope>NUCLEOTIDE SEQUENCE [LARGE SCALE GENOMIC DNA]</scope>
    <source>
        <strain evidence="2 3">CTTW</strain>
    </source>
</reference>
<name>A0A7I8DJ40_9FIRM</name>
<gene>
    <name evidence="2" type="ORF">bsdcttw_03120</name>
</gene>
<evidence type="ECO:0008006" key="4">
    <source>
        <dbReference type="Google" id="ProtNLM"/>
    </source>
</evidence>
<dbReference type="RefSeq" id="WP_185257718.1">
    <property type="nucleotide sequence ID" value="NZ_AP023368.1"/>
</dbReference>
<organism evidence="2 3">
    <name type="scientific">Anaerocolumna chitinilytica</name>
    <dbReference type="NCBI Taxonomy" id="1727145"/>
    <lineage>
        <taxon>Bacteria</taxon>
        <taxon>Bacillati</taxon>
        <taxon>Bacillota</taxon>
        <taxon>Clostridia</taxon>
        <taxon>Lachnospirales</taxon>
        <taxon>Lachnospiraceae</taxon>
        <taxon>Anaerocolumna</taxon>
    </lineage>
</organism>
<dbReference type="EMBL" id="AP023368">
    <property type="protein sequence ID" value="BCJ97271.1"/>
    <property type="molecule type" value="Genomic_DNA"/>
</dbReference>
<sequence>MLKHVYRIIILLFIFGGALYYFSKDIEEEVNQTQGTVAMGETSFPVVTIRQDNKECNLLHGYSTNLDANLVREAITPLSSDQSFDIVIDGKGNDVKRVLYELRDTKESSLLDSGTINALEKEGDNKTAHIKLKPELTMSKEYSVKLTLVTSKSRKMNYYTQVKRIDNSYLTEKLEFIMSFHDSIMDKEKATDIIAYLEPDSSANSTSLAYVDIHSSFELITWGSLKPEIVGPVIPTIDEINTDTASVNLNYTIKAKTESGEELYQVREFYRVRYTSTRMYLLNYNRTMESYFDLKLTSLAKSEFKLGITQNPDIPYLTDSKKNKLSFVRMGELWYYNQIENKMTRVFSFRQDDTDYTRDIYGEHDIQLLKMDDDGNIDFMVYGYMNRGAYEGCVGMIFYRYYSGENRIEELLYIPMSITYQLLKEELDGFSYVNNQQVFYFILNNKIYSYNLITNNLTVIAENVKKENYIVDVNQHYIAWENNQDKENVTEISLLDLETGVKDSFKAPEGEVINLLGKIDNNLIYGYAKENASVLSPDGTPMTLLYKIEISDKDKNVLKEYKKSGYYITGASVAGNIITLKREKKDGSGDYEEAPDDYILNRVTDSSKAFRINQRVTEKTLTEYYISLPGNSIMEKLPSLTKTKNTIITEDTTLRLKDSVLTLPAFIVYAMGDVAGSYENAGDAVRAAYNLAGIVVNSRQQIIWERGIRNTQVSVSGIQPVYGSGDSLRACVSMLSGYKKGYEDTYPKEGSSLAAMLKEKFADAYLNISGSDLDQVLYYLNKNQPVIGIKSKGKAVLIIGYDMYNITVIDPELGKTMKIGLKDAGTMFENAGNLFFTYLPES</sequence>